<dbReference type="SMART" id="SM00418">
    <property type="entry name" value="HTH_ARSR"/>
    <property type="match status" value="1"/>
</dbReference>
<dbReference type="InterPro" id="IPR036388">
    <property type="entry name" value="WH-like_DNA-bd_sf"/>
</dbReference>
<keyword evidence="2" id="KW-0238">DNA-binding</keyword>
<evidence type="ECO:0000256" key="1">
    <source>
        <dbReference type="ARBA" id="ARBA00023015"/>
    </source>
</evidence>
<dbReference type="Pfam" id="PF01022">
    <property type="entry name" value="HTH_5"/>
    <property type="match status" value="1"/>
</dbReference>
<dbReference type="PANTHER" id="PTHR33154">
    <property type="entry name" value="TRANSCRIPTIONAL REGULATOR, ARSR FAMILY"/>
    <property type="match status" value="1"/>
</dbReference>
<gene>
    <name evidence="5" type="ORF">NPIRD3C_0361</name>
</gene>
<dbReference type="InterPro" id="IPR001845">
    <property type="entry name" value="HTH_ArsR_DNA-bd_dom"/>
</dbReference>
<dbReference type="InterPro" id="IPR051081">
    <property type="entry name" value="HTH_MetalResp_TranReg"/>
</dbReference>
<keyword evidence="1" id="KW-0805">Transcription regulation</keyword>
<dbReference type="EMBL" id="CP010868">
    <property type="protein sequence ID" value="AJM91579.1"/>
    <property type="molecule type" value="Genomic_DNA"/>
</dbReference>
<dbReference type="InterPro" id="IPR011991">
    <property type="entry name" value="ArsR-like_HTH"/>
</dbReference>
<dbReference type="OrthoDB" id="57427at2157"/>
<evidence type="ECO:0000313" key="6">
    <source>
        <dbReference type="Proteomes" id="UP000032027"/>
    </source>
</evidence>
<reference evidence="5 6" key="2">
    <citation type="journal article" date="2016" name="ISME J.">
        <title>Physiological and genomic characterization of two novel marine thaumarchaeal strains indicates niche differentiation.</title>
        <authorList>
            <person name="Bayer B."/>
            <person name="Vojvoda J."/>
            <person name="Offre P."/>
            <person name="Alves R.J."/>
            <person name="Elisabeth N.H."/>
            <person name="Garcia J.A."/>
            <person name="Volland J.M."/>
            <person name="Srivastava A."/>
            <person name="Schleper C."/>
            <person name="Herndl G.J."/>
        </authorList>
    </citation>
    <scope>NUCLEOTIDE SEQUENCE [LARGE SCALE GENOMIC DNA]</scope>
    <source>
        <strain evidence="5 6">D3C</strain>
    </source>
</reference>
<organism evidence="5 6">
    <name type="scientific">Nitrosopumilus piranensis</name>
    <dbReference type="NCBI Taxonomy" id="1582439"/>
    <lineage>
        <taxon>Archaea</taxon>
        <taxon>Nitrososphaerota</taxon>
        <taxon>Nitrososphaeria</taxon>
        <taxon>Nitrosopumilales</taxon>
        <taxon>Nitrosopumilaceae</taxon>
        <taxon>Nitrosopumilus</taxon>
    </lineage>
</organism>
<feature type="domain" description="HTH arsR-type" evidence="4">
    <location>
        <begin position="4"/>
        <end position="98"/>
    </location>
</feature>
<dbReference type="PANTHER" id="PTHR33154:SF36">
    <property type="entry name" value="TRANSCRIPTIONAL REGULATOR"/>
    <property type="match status" value="1"/>
</dbReference>
<accession>A0A0C5BTT2</accession>
<protein>
    <submittedName>
        <fullName evidence="5">Transcriptional regulator, ArsR family</fullName>
    </submittedName>
</protein>
<dbReference type="GO" id="GO:0003677">
    <property type="term" value="F:DNA binding"/>
    <property type="evidence" value="ECO:0007669"/>
    <property type="project" value="UniProtKB-KW"/>
</dbReference>
<evidence type="ECO:0000256" key="2">
    <source>
        <dbReference type="ARBA" id="ARBA00023125"/>
    </source>
</evidence>
<name>A0A0C5BTT2_9ARCH</name>
<evidence type="ECO:0000313" key="5">
    <source>
        <dbReference type="EMBL" id="AJM91579.1"/>
    </source>
</evidence>
<dbReference type="SUPFAM" id="SSF46785">
    <property type="entry name" value="Winged helix' DNA-binding domain"/>
    <property type="match status" value="1"/>
</dbReference>
<reference evidence="5 6" key="3">
    <citation type="journal article" date="2019" name="Int. J. Syst. Evol. Microbiol.">
        <title>Nitrosopumilus adriaticus sp. nov. and Nitrosopumilus piranensis sp. nov., two ammonia-oxidizing archaea from the Adriatic Sea and members of the class Nitrososphaeria.</title>
        <authorList>
            <person name="Bayer B."/>
            <person name="Vojvoda J."/>
            <person name="Reinthaler T."/>
            <person name="Reyes C."/>
            <person name="Pinto M."/>
            <person name="Herndl G.J."/>
        </authorList>
    </citation>
    <scope>NUCLEOTIDE SEQUENCE [LARGE SCALE GENOMIC DNA]</scope>
    <source>
        <strain evidence="5 6">D3C</strain>
    </source>
</reference>
<dbReference type="PATRIC" id="fig|1582439.9.peg.363"/>
<evidence type="ECO:0000256" key="3">
    <source>
        <dbReference type="ARBA" id="ARBA00023163"/>
    </source>
</evidence>
<dbReference type="Proteomes" id="UP000032027">
    <property type="component" value="Chromosome"/>
</dbReference>
<sequence>MLKQETDKLELKAKLFRGFGDMTRLSILESIIDEEKTVTDISQKVKQSQSNVSNHLSCLLECGLVKIRKDGKNRFYSIGDKRVVKLLKQGDDILSDIADGIYSCVNYKK</sequence>
<dbReference type="PRINTS" id="PR00778">
    <property type="entry name" value="HTHARSR"/>
</dbReference>
<dbReference type="InterPro" id="IPR036390">
    <property type="entry name" value="WH_DNA-bd_sf"/>
</dbReference>
<dbReference type="GeneID" id="41599526"/>
<dbReference type="HOGENOM" id="CLU_097806_5_3_2"/>
<dbReference type="RefSeq" id="WP_012215755.1">
    <property type="nucleotide sequence ID" value="NZ_CP010868.1"/>
</dbReference>
<proteinExistence type="predicted"/>
<evidence type="ECO:0000259" key="4">
    <source>
        <dbReference type="PROSITE" id="PS50987"/>
    </source>
</evidence>
<keyword evidence="3" id="KW-0804">Transcription</keyword>
<reference evidence="6" key="1">
    <citation type="submission" date="2015-02" db="EMBL/GenBank/DDBJ databases">
        <title>Characterization of two novel Thaumarchaeota isolated from the Northern Adriatic Sea.</title>
        <authorList>
            <person name="Bayer B."/>
            <person name="Vojvoda J."/>
            <person name="Offre P."/>
            <person name="Srivastava A."/>
            <person name="Elisabeth N."/>
            <person name="Garcia J.A.L."/>
            <person name="Schleper C."/>
            <person name="Herndl G.J."/>
        </authorList>
    </citation>
    <scope>NUCLEOTIDE SEQUENCE [LARGE SCALE GENOMIC DNA]</scope>
    <source>
        <strain evidence="6">D3C</strain>
    </source>
</reference>
<dbReference type="NCBIfam" id="NF033788">
    <property type="entry name" value="HTH_metalloreg"/>
    <property type="match status" value="1"/>
</dbReference>
<dbReference type="CDD" id="cd00090">
    <property type="entry name" value="HTH_ARSR"/>
    <property type="match status" value="1"/>
</dbReference>
<keyword evidence="6" id="KW-1185">Reference proteome</keyword>
<dbReference type="KEGG" id="nid:NPIRD3C_0361"/>
<dbReference type="GO" id="GO:0003700">
    <property type="term" value="F:DNA-binding transcription factor activity"/>
    <property type="evidence" value="ECO:0007669"/>
    <property type="project" value="InterPro"/>
</dbReference>
<dbReference type="AlphaFoldDB" id="A0A0C5BTT2"/>
<dbReference type="PROSITE" id="PS50987">
    <property type="entry name" value="HTH_ARSR_2"/>
    <property type="match status" value="1"/>
</dbReference>
<dbReference type="Gene3D" id="1.10.10.10">
    <property type="entry name" value="Winged helix-like DNA-binding domain superfamily/Winged helix DNA-binding domain"/>
    <property type="match status" value="1"/>
</dbReference>